<keyword evidence="1 3" id="KW-0732">Signal</keyword>
<protein>
    <recommendedName>
        <fullName evidence="6">K88 pilin</fullName>
    </recommendedName>
</protein>
<name>A0ABM6EL16_9GAMM</name>
<feature type="chain" id="PRO_5045476104" description="K88 pilin" evidence="3">
    <location>
        <begin position="22"/>
        <end position="302"/>
    </location>
</feature>
<keyword evidence="5" id="KW-1185">Reference proteome</keyword>
<proteinExistence type="inferred from homology"/>
<gene>
    <name evidence="4" type="ORF">A9798_12470</name>
</gene>
<evidence type="ECO:0000256" key="2">
    <source>
        <dbReference type="ARBA" id="ARBA00049989"/>
    </source>
</evidence>
<dbReference type="InterPro" id="IPR003467">
    <property type="entry name" value="Fimbrial_K88_FaeH"/>
</dbReference>
<dbReference type="Proteomes" id="UP000175893">
    <property type="component" value="Chromosome"/>
</dbReference>
<organism evidence="4 5">
    <name type="scientific">Edwardsiella hoshinae</name>
    <dbReference type="NCBI Taxonomy" id="93378"/>
    <lineage>
        <taxon>Bacteria</taxon>
        <taxon>Pseudomonadati</taxon>
        <taxon>Pseudomonadota</taxon>
        <taxon>Gammaproteobacteria</taxon>
        <taxon>Enterobacterales</taxon>
        <taxon>Hafniaceae</taxon>
        <taxon>Edwardsiella</taxon>
    </lineage>
</organism>
<reference evidence="4 5" key="1">
    <citation type="submission" date="2016-06" db="EMBL/GenBank/DDBJ databases">
        <title>Complete genome sequence of Edwardsiella hoshinae ATCC 35051.</title>
        <authorList>
            <person name="Reichley S.R."/>
            <person name="Waldbieser G.C."/>
            <person name="Lawrence M.L."/>
            <person name="Griffin M.J."/>
        </authorList>
    </citation>
    <scope>NUCLEOTIDE SEQUENCE [LARGE SCALE GENOMIC DNA]</scope>
    <source>
        <strain evidence="4 5">ATCC 35051</strain>
    </source>
</reference>
<accession>A0ABM6EL16</accession>
<evidence type="ECO:0000256" key="1">
    <source>
        <dbReference type="ARBA" id="ARBA00022729"/>
    </source>
</evidence>
<evidence type="ECO:0000313" key="4">
    <source>
        <dbReference type="EMBL" id="AOV97680.1"/>
    </source>
</evidence>
<evidence type="ECO:0000256" key="3">
    <source>
        <dbReference type="SAM" id="SignalP"/>
    </source>
</evidence>
<evidence type="ECO:0000313" key="5">
    <source>
        <dbReference type="Proteomes" id="UP000175893"/>
    </source>
</evidence>
<feature type="signal peptide" evidence="3">
    <location>
        <begin position="1"/>
        <end position="21"/>
    </location>
</feature>
<dbReference type="EMBL" id="CP016043">
    <property type="protein sequence ID" value="AOV97680.1"/>
    <property type="molecule type" value="Genomic_DNA"/>
</dbReference>
<evidence type="ECO:0008006" key="6">
    <source>
        <dbReference type="Google" id="ProtNLM"/>
    </source>
</evidence>
<dbReference type="RefSeq" id="WP_070245194.1">
    <property type="nucleotide sequence ID" value="NZ_CP016043.1"/>
</dbReference>
<sequence length="302" mass="30773">MKKTLIALALAATGVSSGAYAAAPNLNWVTGEINNSNAFTLGGTFYSANEFNGKWQWAVGTDLGGFNNKLSDVDSTTKKMTITVTKDTPILLGKTQNAFNSPFAGGVGSIPQITFKGNGGTSASITPDASTPGQGTITIPLMQGGSGASSSAIGQATFNVKYAGVSLDGISTTANGPVTVQSLYSSSATGGIFFGGLPTSADKVIGSASNAQALITKFEPTLTQNMLLDQIKAVLTGLTTPTVSLSTTAAQENTHHSGSNAVFAAAYALGIGANQHIELTFNTAPTATTEWKAPLTIEVSYN</sequence>
<comment type="similarity">
    <text evidence="2">Belongs to the fimbrial K88 protein family.</text>
</comment>
<dbReference type="Pfam" id="PF02432">
    <property type="entry name" value="Fimbrial_K88"/>
    <property type="match status" value="1"/>
</dbReference>